<dbReference type="PANTHER" id="PTHR12650">
    <property type="entry name" value="40S RIBOSOMAL PROTEIN S30/UBIQUITIN-LIKE PROTEIN FUBI"/>
    <property type="match status" value="1"/>
</dbReference>
<organism evidence="5 7">
    <name type="scientific">Rotaria sordida</name>
    <dbReference type="NCBI Taxonomy" id="392033"/>
    <lineage>
        <taxon>Eukaryota</taxon>
        <taxon>Metazoa</taxon>
        <taxon>Spiralia</taxon>
        <taxon>Gnathifera</taxon>
        <taxon>Rotifera</taxon>
        <taxon>Eurotatoria</taxon>
        <taxon>Bdelloidea</taxon>
        <taxon>Philodinida</taxon>
        <taxon>Philodinidae</taxon>
        <taxon>Rotaria</taxon>
    </lineage>
</organism>
<dbReference type="EMBL" id="CAJNOL010000054">
    <property type="protein sequence ID" value="CAF0795879.1"/>
    <property type="molecule type" value="Genomic_DNA"/>
</dbReference>
<dbReference type="Gene3D" id="3.10.20.90">
    <property type="entry name" value="Phosphatidylinositol 3-kinase Catalytic Subunit, Chain A, domain 1"/>
    <property type="match status" value="1"/>
</dbReference>
<dbReference type="SMART" id="SM00213">
    <property type="entry name" value="UBQ"/>
    <property type="match status" value="1"/>
</dbReference>
<gene>
    <name evidence="5" type="ORF">JXQ802_LOCUS3965</name>
    <name evidence="6" type="ORF">PYM288_LOCUS5231</name>
</gene>
<keyword evidence="7" id="KW-1185">Reference proteome</keyword>
<dbReference type="GO" id="GO:0022627">
    <property type="term" value="C:cytosolic small ribosomal subunit"/>
    <property type="evidence" value="ECO:0007669"/>
    <property type="project" value="TreeGrafter"/>
</dbReference>
<dbReference type="AlphaFoldDB" id="A0A813SJ77"/>
<evidence type="ECO:0000259" key="4">
    <source>
        <dbReference type="PROSITE" id="PS50053"/>
    </source>
</evidence>
<keyword evidence="2" id="KW-0687">Ribonucleoprotein</keyword>
<evidence type="ECO:0000256" key="2">
    <source>
        <dbReference type="ARBA" id="ARBA00023274"/>
    </source>
</evidence>
<dbReference type="InterPro" id="IPR006846">
    <property type="entry name" value="Ribosomal_eS30"/>
</dbReference>
<accession>A0A813SJ77</accession>
<dbReference type="InterPro" id="IPR000626">
    <property type="entry name" value="Ubiquitin-like_dom"/>
</dbReference>
<dbReference type="GO" id="GO:0006412">
    <property type="term" value="P:translation"/>
    <property type="evidence" value="ECO:0007669"/>
    <property type="project" value="InterPro"/>
</dbReference>
<name>A0A813SJ77_9BILA</name>
<dbReference type="EMBL" id="CAJNOH010000051">
    <property type="protein sequence ID" value="CAF0813828.1"/>
    <property type="molecule type" value="Genomic_DNA"/>
</dbReference>
<reference evidence="5" key="1">
    <citation type="submission" date="2021-02" db="EMBL/GenBank/DDBJ databases">
        <authorList>
            <person name="Nowell W R."/>
        </authorList>
    </citation>
    <scope>NUCLEOTIDE SEQUENCE</scope>
</reference>
<dbReference type="PANTHER" id="PTHR12650:SF15">
    <property type="entry name" value="RIBOSOMAL PROTEIN S30, ISOFORM A"/>
    <property type="match status" value="1"/>
</dbReference>
<dbReference type="Pfam" id="PF00240">
    <property type="entry name" value="ubiquitin"/>
    <property type="match status" value="1"/>
</dbReference>
<feature type="compositionally biased region" description="Basic residues" evidence="3">
    <location>
        <begin position="100"/>
        <end position="109"/>
    </location>
</feature>
<dbReference type="GO" id="GO:0003735">
    <property type="term" value="F:structural constituent of ribosome"/>
    <property type="evidence" value="ECO:0007669"/>
    <property type="project" value="InterPro"/>
</dbReference>
<feature type="compositionally biased region" description="Polar residues" evidence="3">
    <location>
        <begin position="131"/>
        <end position="141"/>
    </location>
</feature>
<dbReference type="SUPFAM" id="SSF54236">
    <property type="entry name" value="Ubiquitin-like"/>
    <property type="match status" value="1"/>
</dbReference>
<comment type="caution">
    <text evidence="5">The sequence shown here is derived from an EMBL/GenBank/DDBJ whole genome shotgun (WGS) entry which is preliminary data.</text>
</comment>
<sequence length="141" mass="15801">MQIFVRGTAKLLAFDVEKDDTIQDVYEYIAQESGYAINDILLSLHGTPLNNEQTIEEFDLVSGTIIDVNVKLLGGKTHGRINHAGKVKNQTPKVPQTEKPKKKTGRARRREQYAQRFTSKVGSPEGFRRGPNSNYRLPASS</sequence>
<proteinExistence type="predicted"/>
<evidence type="ECO:0000313" key="6">
    <source>
        <dbReference type="EMBL" id="CAF0813828.1"/>
    </source>
</evidence>
<feature type="region of interest" description="Disordered" evidence="3">
    <location>
        <begin position="79"/>
        <end position="141"/>
    </location>
</feature>
<evidence type="ECO:0000256" key="1">
    <source>
        <dbReference type="ARBA" id="ARBA00022980"/>
    </source>
</evidence>
<evidence type="ECO:0000313" key="7">
    <source>
        <dbReference type="Proteomes" id="UP000663870"/>
    </source>
</evidence>
<dbReference type="InterPro" id="IPR029071">
    <property type="entry name" value="Ubiquitin-like_domsf"/>
</dbReference>
<keyword evidence="1" id="KW-0689">Ribosomal protein</keyword>
<dbReference type="PROSITE" id="PS50053">
    <property type="entry name" value="UBIQUITIN_2"/>
    <property type="match status" value="1"/>
</dbReference>
<feature type="domain" description="Ubiquitin-like" evidence="4">
    <location>
        <begin position="1"/>
        <end position="75"/>
    </location>
</feature>
<evidence type="ECO:0000256" key="3">
    <source>
        <dbReference type="SAM" id="MobiDB-lite"/>
    </source>
</evidence>
<dbReference type="Pfam" id="PF04758">
    <property type="entry name" value="Ribosomal_S30"/>
    <property type="match status" value="1"/>
</dbReference>
<dbReference type="Proteomes" id="UP000663870">
    <property type="component" value="Unassembled WGS sequence"/>
</dbReference>
<evidence type="ECO:0000313" key="5">
    <source>
        <dbReference type="EMBL" id="CAF0795879.1"/>
    </source>
</evidence>
<protein>
    <recommendedName>
        <fullName evidence="4">Ubiquitin-like domain-containing protein</fullName>
    </recommendedName>
</protein>
<dbReference type="Proteomes" id="UP000663854">
    <property type="component" value="Unassembled WGS sequence"/>
</dbReference>